<dbReference type="InterPro" id="IPR051159">
    <property type="entry name" value="Hexapeptide_acetyltransf"/>
</dbReference>
<organism evidence="4 5">
    <name type="scientific">Amorphotheca resinae ATCC 22711</name>
    <dbReference type="NCBI Taxonomy" id="857342"/>
    <lineage>
        <taxon>Eukaryota</taxon>
        <taxon>Fungi</taxon>
        <taxon>Dikarya</taxon>
        <taxon>Ascomycota</taxon>
        <taxon>Pezizomycotina</taxon>
        <taxon>Leotiomycetes</taxon>
        <taxon>Helotiales</taxon>
        <taxon>Amorphothecaceae</taxon>
        <taxon>Amorphotheca</taxon>
    </lineage>
</organism>
<reference evidence="4 5" key="1">
    <citation type="journal article" date="2018" name="New Phytol.">
        <title>Comparative genomics and transcriptomics depict ericoid mycorrhizal fungi as versatile saprotrophs and plant mutualists.</title>
        <authorList>
            <person name="Martino E."/>
            <person name="Morin E."/>
            <person name="Grelet G.A."/>
            <person name="Kuo A."/>
            <person name="Kohler A."/>
            <person name="Daghino S."/>
            <person name="Barry K.W."/>
            <person name="Cichocki N."/>
            <person name="Clum A."/>
            <person name="Dockter R.B."/>
            <person name="Hainaut M."/>
            <person name="Kuo R.C."/>
            <person name="LaButti K."/>
            <person name="Lindahl B.D."/>
            <person name="Lindquist E.A."/>
            <person name="Lipzen A."/>
            <person name="Khouja H.R."/>
            <person name="Magnuson J."/>
            <person name="Murat C."/>
            <person name="Ohm R.A."/>
            <person name="Singer S.W."/>
            <person name="Spatafora J.W."/>
            <person name="Wang M."/>
            <person name="Veneault-Fourrey C."/>
            <person name="Henrissat B."/>
            <person name="Grigoriev I.V."/>
            <person name="Martin F.M."/>
            <person name="Perotto S."/>
        </authorList>
    </citation>
    <scope>NUCLEOTIDE SEQUENCE [LARGE SCALE GENOMIC DNA]</scope>
    <source>
        <strain evidence="4 5">ATCC 22711</strain>
    </source>
</reference>
<dbReference type="Gene3D" id="2.160.10.10">
    <property type="entry name" value="Hexapeptide repeat proteins"/>
    <property type="match status" value="1"/>
</dbReference>
<dbReference type="AlphaFoldDB" id="A0A2T3AZR6"/>
<evidence type="ECO:0000259" key="3">
    <source>
        <dbReference type="Pfam" id="PF12464"/>
    </source>
</evidence>
<dbReference type="OrthoDB" id="25818at2759"/>
<dbReference type="FunCoup" id="A0A2T3AZR6">
    <property type="interactions" value="13"/>
</dbReference>
<dbReference type="RefSeq" id="XP_024720165.1">
    <property type="nucleotide sequence ID" value="XM_024865118.1"/>
</dbReference>
<dbReference type="Pfam" id="PF12464">
    <property type="entry name" value="Mac"/>
    <property type="match status" value="1"/>
</dbReference>
<sequence>MAATSKNARIIAQVWQSGVPVPWCDEFEKMISGMNFKAANSQLMLDHKLVTRRRLKAFNDDSIPDGSTLDSLKSHRMSFARQIFGRLGSDTNIEPLLFCTWGCNTFIGDDCYINRNISIFDSAPVTIGNRVLIGPGTCICTDTHEVEYASRMESNSGSFAKAIKICDDCWIGARKYSEAE</sequence>
<dbReference type="InterPro" id="IPR024688">
    <property type="entry name" value="Mac_dom"/>
</dbReference>
<keyword evidence="2" id="KW-0808">Transferase</keyword>
<dbReference type="Proteomes" id="UP000241818">
    <property type="component" value="Unassembled WGS sequence"/>
</dbReference>
<dbReference type="EMBL" id="KZ679012">
    <property type="protein sequence ID" value="PSS16657.1"/>
    <property type="molecule type" value="Genomic_DNA"/>
</dbReference>
<dbReference type="GO" id="GO:0008374">
    <property type="term" value="F:O-acyltransferase activity"/>
    <property type="evidence" value="ECO:0007669"/>
    <property type="project" value="TreeGrafter"/>
</dbReference>
<dbReference type="InterPro" id="IPR011004">
    <property type="entry name" value="Trimer_LpxA-like_sf"/>
</dbReference>
<dbReference type="SUPFAM" id="SSF51161">
    <property type="entry name" value="Trimeric LpxA-like enzymes"/>
    <property type="match status" value="1"/>
</dbReference>
<dbReference type="GO" id="GO:0016407">
    <property type="term" value="F:acetyltransferase activity"/>
    <property type="evidence" value="ECO:0007669"/>
    <property type="project" value="InterPro"/>
</dbReference>
<dbReference type="InParanoid" id="A0A2T3AZR6"/>
<dbReference type="PANTHER" id="PTHR23416">
    <property type="entry name" value="SIALIC ACID SYNTHASE-RELATED"/>
    <property type="match status" value="1"/>
</dbReference>
<protein>
    <recommendedName>
        <fullName evidence="3">Maltose/galactoside acetyltransferase domain-containing protein</fullName>
    </recommendedName>
</protein>
<comment type="similarity">
    <text evidence="1">Belongs to the transferase hexapeptide repeat family.</text>
</comment>
<proteinExistence type="inferred from homology"/>
<dbReference type="GeneID" id="36573199"/>
<feature type="domain" description="Maltose/galactoside acetyltransferase" evidence="3">
    <location>
        <begin position="29"/>
        <end position="88"/>
    </location>
</feature>
<keyword evidence="5" id="KW-1185">Reference proteome</keyword>
<gene>
    <name evidence="4" type="ORF">M430DRAFT_246979</name>
</gene>
<name>A0A2T3AZR6_AMORE</name>
<evidence type="ECO:0000313" key="4">
    <source>
        <dbReference type="EMBL" id="PSS16657.1"/>
    </source>
</evidence>
<evidence type="ECO:0000313" key="5">
    <source>
        <dbReference type="Proteomes" id="UP000241818"/>
    </source>
</evidence>
<evidence type="ECO:0000256" key="1">
    <source>
        <dbReference type="ARBA" id="ARBA00007274"/>
    </source>
</evidence>
<evidence type="ECO:0000256" key="2">
    <source>
        <dbReference type="ARBA" id="ARBA00022679"/>
    </source>
</evidence>
<accession>A0A2T3AZR6</accession>
<dbReference type="STRING" id="857342.A0A2T3AZR6"/>
<dbReference type="PANTHER" id="PTHR23416:SF54">
    <property type="entry name" value="ACETYLTRANSFERASE, CYSE_LACA_LPXA_NODL FAMILY (AFU_ORTHOLOGUE AFUA_2G08430)-RELATED"/>
    <property type="match status" value="1"/>
</dbReference>